<gene>
    <name evidence="11" type="ORF">UFOPK1433_00518</name>
</gene>
<dbReference type="PANTHER" id="PTHR21087:SF16">
    <property type="entry name" value="SHIKIMATE KINASE 1, CHLOROPLASTIC"/>
    <property type="match status" value="1"/>
</dbReference>
<comment type="catalytic activity">
    <reaction evidence="10">
        <text>shikimate + ATP = 3-phosphoshikimate + ADP + H(+)</text>
        <dbReference type="Rhea" id="RHEA:13121"/>
        <dbReference type="ChEBI" id="CHEBI:15378"/>
        <dbReference type="ChEBI" id="CHEBI:30616"/>
        <dbReference type="ChEBI" id="CHEBI:36208"/>
        <dbReference type="ChEBI" id="CHEBI:145989"/>
        <dbReference type="ChEBI" id="CHEBI:456216"/>
        <dbReference type="EC" id="2.7.1.71"/>
    </reaction>
</comment>
<dbReference type="EC" id="2.7.1.71" evidence="3"/>
<evidence type="ECO:0000256" key="7">
    <source>
        <dbReference type="ARBA" id="ARBA00022777"/>
    </source>
</evidence>
<evidence type="ECO:0000256" key="9">
    <source>
        <dbReference type="ARBA" id="ARBA00023141"/>
    </source>
</evidence>
<evidence type="ECO:0000256" key="10">
    <source>
        <dbReference type="ARBA" id="ARBA00048567"/>
    </source>
</evidence>
<reference evidence="11" key="1">
    <citation type="submission" date="2020-05" db="EMBL/GenBank/DDBJ databases">
        <authorList>
            <person name="Chiriac C."/>
            <person name="Salcher M."/>
            <person name="Ghai R."/>
            <person name="Kavagutti S V."/>
        </authorList>
    </citation>
    <scope>NUCLEOTIDE SEQUENCE</scope>
</reference>
<evidence type="ECO:0000256" key="3">
    <source>
        <dbReference type="ARBA" id="ARBA00012154"/>
    </source>
</evidence>
<keyword evidence="8" id="KW-0067">ATP-binding</keyword>
<dbReference type="PROSITE" id="PS01128">
    <property type="entry name" value="SHIKIMATE_KINASE"/>
    <property type="match status" value="1"/>
</dbReference>
<evidence type="ECO:0000256" key="6">
    <source>
        <dbReference type="ARBA" id="ARBA00022741"/>
    </source>
</evidence>
<dbReference type="AlphaFoldDB" id="A0A6J6BQG4"/>
<dbReference type="CDD" id="cd00464">
    <property type="entry name" value="SK"/>
    <property type="match status" value="1"/>
</dbReference>
<dbReference type="Pfam" id="PF01202">
    <property type="entry name" value="SKI"/>
    <property type="match status" value="1"/>
</dbReference>
<dbReference type="InterPro" id="IPR023000">
    <property type="entry name" value="Shikimate_kinase_CS"/>
</dbReference>
<evidence type="ECO:0000313" key="11">
    <source>
        <dbReference type="EMBL" id="CAB4541321.1"/>
    </source>
</evidence>
<evidence type="ECO:0000256" key="1">
    <source>
        <dbReference type="ARBA" id="ARBA00004842"/>
    </source>
</evidence>
<dbReference type="GO" id="GO:0008652">
    <property type="term" value="P:amino acid biosynthetic process"/>
    <property type="evidence" value="ECO:0007669"/>
    <property type="project" value="UniProtKB-KW"/>
</dbReference>
<keyword evidence="6" id="KW-0547">Nucleotide-binding</keyword>
<dbReference type="UniPathway" id="UPA00053">
    <property type="reaction ID" value="UER00088"/>
</dbReference>
<dbReference type="HAMAP" id="MF_00109">
    <property type="entry name" value="Shikimate_kinase"/>
    <property type="match status" value="1"/>
</dbReference>
<evidence type="ECO:0000256" key="8">
    <source>
        <dbReference type="ARBA" id="ARBA00022840"/>
    </source>
</evidence>
<keyword evidence="4" id="KW-0028">Amino-acid biosynthesis</keyword>
<comment type="pathway">
    <text evidence="1">Metabolic intermediate biosynthesis; chorismate biosynthesis; chorismate from D-erythrose 4-phosphate and phosphoenolpyruvate: step 5/7.</text>
</comment>
<comment type="similarity">
    <text evidence="2">Belongs to the shikimate kinase family.</text>
</comment>
<organism evidence="11">
    <name type="scientific">freshwater metagenome</name>
    <dbReference type="NCBI Taxonomy" id="449393"/>
    <lineage>
        <taxon>unclassified sequences</taxon>
        <taxon>metagenomes</taxon>
        <taxon>ecological metagenomes</taxon>
    </lineage>
</organism>
<keyword evidence="9" id="KW-0057">Aromatic amino acid biosynthesis</keyword>
<proteinExistence type="inferred from homology"/>
<keyword evidence="7" id="KW-0418">Kinase</keyword>
<evidence type="ECO:0000256" key="2">
    <source>
        <dbReference type="ARBA" id="ARBA00006997"/>
    </source>
</evidence>
<dbReference type="GO" id="GO:0009423">
    <property type="term" value="P:chorismate biosynthetic process"/>
    <property type="evidence" value="ECO:0007669"/>
    <property type="project" value="UniProtKB-UniPathway"/>
</dbReference>
<dbReference type="EMBL" id="CAEZSN010000045">
    <property type="protein sequence ID" value="CAB4541321.1"/>
    <property type="molecule type" value="Genomic_DNA"/>
</dbReference>
<dbReference type="GO" id="GO:0009073">
    <property type="term" value="P:aromatic amino acid family biosynthetic process"/>
    <property type="evidence" value="ECO:0007669"/>
    <property type="project" value="UniProtKB-KW"/>
</dbReference>
<dbReference type="SUPFAM" id="SSF52540">
    <property type="entry name" value="P-loop containing nucleoside triphosphate hydrolases"/>
    <property type="match status" value="1"/>
</dbReference>
<name>A0A6J6BQG4_9ZZZZ</name>
<evidence type="ECO:0000256" key="5">
    <source>
        <dbReference type="ARBA" id="ARBA00022679"/>
    </source>
</evidence>
<sequence length="166" mass="18162">MPRAESVVLVGPMGVGKTTIGKKLAKRLELPFVDTDVLLTKKHGDIPKIFAEQGESVFREFEEACVLEAITVPSVIATGGGAILSEHTRAALSQATVIYLSTDGKHMATRLSGGNRPLLKNGVSDWRRIYESRRELYEQVADITVDTSRVALKTVVEEIVSELKKL</sequence>
<accession>A0A6J6BQG4</accession>
<dbReference type="GO" id="GO:0005524">
    <property type="term" value="F:ATP binding"/>
    <property type="evidence" value="ECO:0007669"/>
    <property type="project" value="UniProtKB-KW"/>
</dbReference>
<dbReference type="InterPro" id="IPR000623">
    <property type="entry name" value="Shikimate_kinase/TSH1"/>
</dbReference>
<dbReference type="GO" id="GO:0005829">
    <property type="term" value="C:cytosol"/>
    <property type="evidence" value="ECO:0007669"/>
    <property type="project" value="TreeGrafter"/>
</dbReference>
<protein>
    <recommendedName>
        <fullName evidence="3">shikimate kinase</fullName>
        <ecNumber evidence="3">2.7.1.71</ecNumber>
    </recommendedName>
</protein>
<dbReference type="GO" id="GO:0004765">
    <property type="term" value="F:shikimate kinase activity"/>
    <property type="evidence" value="ECO:0007669"/>
    <property type="project" value="UniProtKB-EC"/>
</dbReference>
<dbReference type="InterPro" id="IPR031322">
    <property type="entry name" value="Shikimate/glucono_kinase"/>
</dbReference>
<dbReference type="PRINTS" id="PR01100">
    <property type="entry name" value="SHIKIMTKNASE"/>
</dbReference>
<dbReference type="Gene3D" id="3.40.50.300">
    <property type="entry name" value="P-loop containing nucleotide triphosphate hydrolases"/>
    <property type="match status" value="1"/>
</dbReference>
<dbReference type="InterPro" id="IPR027417">
    <property type="entry name" value="P-loop_NTPase"/>
</dbReference>
<dbReference type="PANTHER" id="PTHR21087">
    <property type="entry name" value="SHIKIMATE KINASE"/>
    <property type="match status" value="1"/>
</dbReference>
<evidence type="ECO:0000256" key="4">
    <source>
        <dbReference type="ARBA" id="ARBA00022605"/>
    </source>
</evidence>
<keyword evidence="5" id="KW-0808">Transferase</keyword>